<dbReference type="InterPro" id="IPR043453">
    <property type="entry name" value="Slm1_PH"/>
</dbReference>
<keyword evidence="1" id="KW-0597">Phosphoprotein</keyword>
<feature type="domain" description="PH" evidence="3">
    <location>
        <begin position="308"/>
        <end position="418"/>
    </location>
</feature>
<dbReference type="Pfam" id="PF20400">
    <property type="entry name" value="BAR_4"/>
    <property type="match status" value="1"/>
</dbReference>
<dbReference type="CDD" id="cd13311">
    <property type="entry name" value="PH_Slm1"/>
    <property type="match status" value="1"/>
</dbReference>
<evidence type="ECO:0000313" key="4">
    <source>
        <dbReference type="EMBL" id="KAK2627182.1"/>
    </source>
</evidence>
<dbReference type="AlphaFoldDB" id="A0AAD9WD52"/>
<evidence type="ECO:0000256" key="2">
    <source>
        <dbReference type="SAM" id="MobiDB-lite"/>
    </source>
</evidence>
<dbReference type="SMART" id="SM00233">
    <property type="entry name" value="PH"/>
    <property type="match status" value="1"/>
</dbReference>
<gene>
    <name evidence="4" type="ORF">QTJ16_003148</name>
</gene>
<dbReference type="InterPro" id="IPR001849">
    <property type="entry name" value="PH_domain"/>
</dbReference>
<dbReference type="InterPro" id="IPR046869">
    <property type="entry name" value="SLM1/RGC1-like_PH"/>
</dbReference>
<dbReference type="Proteomes" id="UP001285354">
    <property type="component" value="Unassembled WGS sequence"/>
</dbReference>
<feature type="region of interest" description="Disordered" evidence="2">
    <location>
        <begin position="420"/>
        <end position="447"/>
    </location>
</feature>
<reference evidence="4" key="1">
    <citation type="submission" date="2023-06" db="EMBL/GenBank/DDBJ databases">
        <title>Draft genome of Marssonina rosae.</title>
        <authorList>
            <person name="Cheng Q."/>
        </authorList>
    </citation>
    <scope>NUCLEOTIDE SEQUENCE</scope>
    <source>
        <strain evidence="4">R4</strain>
    </source>
</reference>
<sequence length="487" mass="52756">MSAEKAGLPGSHPVTMPTRQFSTSSAMSDDAIPVDDPKNTSELLAERLQAWKHAVGYLEAYVSATEKVQKAHAKEYEKVLKTIADPLKEGHHFDQNLGGIASLFENMRTNTQGLANTHLETEKNIKGSVLPILDRLHKEIKNKSKELSSGAGKSAKEVDKARNVTQKHIELLGQHTASFASSGGKITANDDPYVVQRGVYHRLGKQVIEENNNKHDLVNVQNNFAQFESHIIEVIQQALMTFNQFVGGQAQKAEQLYGEILGTAQAIPLNFEWTGFVERNSSILVDPNSPDRTIDSIAFPNQNHLATKPVIEGTLERKSRNKLSMSGYSTGYYVVTPSKYLHEFKDSDNLRKDPVPEISIYLPDAVIGSTNGEKFNVKGKDVSKGIGGKLTGTSELQFKAHTASDAVKWYEAIRSVAGAGPATSDPMSPMTSTAPVSPVDKHESQPPVYAENTAPPALQTTGIAGGETVTSPTAISSVNAGTVANKI</sequence>
<dbReference type="PROSITE" id="PS50003">
    <property type="entry name" value="PH_DOMAIN"/>
    <property type="match status" value="1"/>
</dbReference>
<evidence type="ECO:0000259" key="3">
    <source>
        <dbReference type="PROSITE" id="PS50003"/>
    </source>
</evidence>
<dbReference type="Gene3D" id="1.20.1270.60">
    <property type="entry name" value="Arfaptin homology (AH) domain/BAR domain"/>
    <property type="match status" value="1"/>
</dbReference>
<dbReference type="Pfam" id="PF20399">
    <property type="entry name" value="PH_20"/>
    <property type="match status" value="1"/>
</dbReference>
<feature type="compositionally biased region" description="Polar residues" evidence="2">
    <location>
        <begin position="425"/>
        <end position="435"/>
    </location>
</feature>
<dbReference type="EMBL" id="JAUBYV010000004">
    <property type="protein sequence ID" value="KAK2627182.1"/>
    <property type="molecule type" value="Genomic_DNA"/>
</dbReference>
<name>A0AAD9WD52_9HELO</name>
<dbReference type="SUPFAM" id="SSF50729">
    <property type="entry name" value="PH domain-like"/>
    <property type="match status" value="1"/>
</dbReference>
<evidence type="ECO:0000256" key="1">
    <source>
        <dbReference type="ARBA" id="ARBA00022553"/>
    </source>
</evidence>
<feature type="compositionally biased region" description="Polar residues" evidence="2">
    <location>
        <begin position="17"/>
        <end position="27"/>
    </location>
</feature>
<dbReference type="InterPro" id="IPR027267">
    <property type="entry name" value="AH/BAR_dom_sf"/>
</dbReference>
<proteinExistence type="predicted"/>
<dbReference type="Gene3D" id="2.30.29.30">
    <property type="entry name" value="Pleckstrin-homology domain (PH domain)/Phosphotyrosine-binding domain (PTB)"/>
    <property type="match status" value="1"/>
</dbReference>
<accession>A0AAD9WD52</accession>
<dbReference type="InterPro" id="IPR046868">
    <property type="entry name" value="BAR_4"/>
</dbReference>
<organism evidence="4 5">
    <name type="scientific">Diplocarpon rosae</name>
    <dbReference type="NCBI Taxonomy" id="946125"/>
    <lineage>
        <taxon>Eukaryota</taxon>
        <taxon>Fungi</taxon>
        <taxon>Dikarya</taxon>
        <taxon>Ascomycota</taxon>
        <taxon>Pezizomycotina</taxon>
        <taxon>Leotiomycetes</taxon>
        <taxon>Helotiales</taxon>
        <taxon>Drepanopezizaceae</taxon>
        <taxon>Diplocarpon</taxon>
    </lineage>
</organism>
<dbReference type="PANTHER" id="PTHR31941:SF1">
    <property type="entry name" value="CYTOSKELETAL SIGNALING PROTEIN SLM1"/>
    <property type="match status" value="1"/>
</dbReference>
<protein>
    <recommendedName>
        <fullName evidence="3">PH domain-containing protein</fullName>
    </recommendedName>
</protein>
<keyword evidence="5" id="KW-1185">Reference proteome</keyword>
<comment type="caution">
    <text evidence="4">The sequence shown here is derived from an EMBL/GenBank/DDBJ whole genome shotgun (WGS) entry which is preliminary data.</text>
</comment>
<feature type="region of interest" description="Disordered" evidence="2">
    <location>
        <begin position="1"/>
        <end position="33"/>
    </location>
</feature>
<dbReference type="InterPro" id="IPR011993">
    <property type="entry name" value="PH-like_dom_sf"/>
</dbReference>
<dbReference type="SUPFAM" id="SSF103657">
    <property type="entry name" value="BAR/IMD domain-like"/>
    <property type="match status" value="1"/>
</dbReference>
<dbReference type="PANTHER" id="PTHR31941">
    <property type="entry name" value="CYTOSKELETAL SIGNALING PROTEIN SLM1"/>
    <property type="match status" value="1"/>
</dbReference>
<evidence type="ECO:0000313" key="5">
    <source>
        <dbReference type="Proteomes" id="UP001285354"/>
    </source>
</evidence>